<keyword evidence="2" id="KW-1185">Reference proteome</keyword>
<dbReference type="AlphaFoldDB" id="A0A0N4WKA7"/>
<evidence type="ECO:0000313" key="1">
    <source>
        <dbReference type="EMBL" id="VDO43047.1"/>
    </source>
</evidence>
<gene>
    <name evidence="1" type="ORF">HPLM_LOCUS11496</name>
</gene>
<organism evidence="3">
    <name type="scientific">Haemonchus placei</name>
    <name type="common">Barber's pole worm</name>
    <dbReference type="NCBI Taxonomy" id="6290"/>
    <lineage>
        <taxon>Eukaryota</taxon>
        <taxon>Metazoa</taxon>
        <taxon>Ecdysozoa</taxon>
        <taxon>Nematoda</taxon>
        <taxon>Chromadorea</taxon>
        <taxon>Rhabditida</taxon>
        <taxon>Rhabditina</taxon>
        <taxon>Rhabditomorpha</taxon>
        <taxon>Strongyloidea</taxon>
        <taxon>Trichostrongylidae</taxon>
        <taxon>Haemonchus</taxon>
    </lineage>
</organism>
<protein>
    <submittedName>
        <fullName evidence="3">Zot domain-containing protein</fullName>
    </submittedName>
</protein>
<dbReference type="EMBL" id="UZAF01017586">
    <property type="protein sequence ID" value="VDO43047.1"/>
    <property type="molecule type" value="Genomic_DNA"/>
</dbReference>
<evidence type="ECO:0000313" key="3">
    <source>
        <dbReference type="WBParaSite" id="HPLM_0001150401-mRNA-1"/>
    </source>
</evidence>
<proteinExistence type="predicted"/>
<reference evidence="3" key="1">
    <citation type="submission" date="2017-02" db="UniProtKB">
        <authorList>
            <consortium name="WormBaseParasite"/>
        </authorList>
    </citation>
    <scope>IDENTIFICATION</scope>
</reference>
<sequence>MFDGSVVFFIDVVDSGIFPSIPKGGEAVQLMEALGPRFRNFVALSLPTEKQNLAWRTRWSDPYLTSEQQRRQSGKKMI</sequence>
<name>A0A0N4WKA7_HAEPC</name>
<dbReference type="WBParaSite" id="HPLM_0001150401-mRNA-1">
    <property type="protein sequence ID" value="HPLM_0001150401-mRNA-1"/>
    <property type="gene ID" value="HPLM_0001150401"/>
</dbReference>
<accession>A0A0N4WKA7</accession>
<reference evidence="1 2" key="2">
    <citation type="submission" date="2018-11" db="EMBL/GenBank/DDBJ databases">
        <authorList>
            <consortium name="Pathogen Informatics"/>
        </authorList>
    </citation>
    <scope>NUCLEOTIDE SEQUENCE [LARGE SCALE GENOMIC DNA]</scope>
    <source>
        <strain evidence="1 2">MHpl1</strain>
    </source>
</reference>
<evidence type="ECO:0000313" key="2">
    <source>
        <dbReference type="Proteomes" id="UP000268014"/>
    </source>
</evidence>
<dbReference type="Proteomes" id="UP000268014">
    <property type="component" value="Unassembled WGS sequence"/>
</dbReference>